<dbReference type="CDD" id="cd04184">
    <property type="entry name" value="GT2_RfbC_Mx_like"/>
    <property type="match status" value="1"/>
</dbReference>
<dbReference type="AlphaFoldDB" id="A0A1H4D350"/>
<sequence length="572" mass="65740">MNNMGKIRKIFTASKVCARKVKGYSNRKRKEWSLRQIYKDQSCCKVKFSIVMPVYNVEIKWLSKAIESVQRQIYPNWELCIVNDCSTREEVAEFLGTIMSEQIKIRNLDKNVGISEASNIAASMAEGDYILLMDNDDEITIDALYEFKKAVDQDNPDIIYSDQDMVDIMGHRSNPLCKPDWSYDLLLSQMYMGHLVGFKRALFEKVKGFKSEYNGSQDYDLILRMIEETTNVYHIPKILYSWRALPTSTSVNPNAKPYSQISGQQAIQDHLNRKYGIGKARVNELDRFFMYDVEYEVEGCPQVAIVIPIRDQMEMTRNCIKSIIEKTTYKNYEILLINNRSEEKTTVQYLFELQESSLPVKVVDANIPFNWSKLNNIGIKNSQADVFVFLNNDTEVIEQRWLERMVAKATQDEVGVVGGLLLYEDRTIQHAGVVVGMNGWADHVYKGAPIEHTGTPFVSPLLVRNVSSVTGACMAISRRTIEKIGLFNERFLICGSDVELCLRALGMGLRNIVDPKVRLYHFESKSRDASNVPDSDFKLSDHFYGKMRTEGDPFFNEQLDSFCVIPTRRRNR</sequence>
<keyword evidence="3" id="KW-1185">Reference proteome</keyword>
<feature type="domain" description="Glycosyltransferase 2-like" evidence="1">
    <location>
        <begin position="305"/>
        <end position="427"/>
    </location>
</feature>
<reference evidence="2 3" key="1">
    <citation type="submission" date="2016-10" db="EMBL/GenBank/DDBJ databases">
        <authorList>
            <person name="de Groot N.N."/>
        </authorList>
    </citation>
    <scope>NUCLEOTIDE SEQUENCE [LARGE SCALE GENOMIC DNA]</scope>
    <source>
        <strain evidence="2 3">SR12</strain>
    </source>
</reference>
<dbReference type="PANTHER" id="PTHR43179:SF7">
    <property type="entry name" value="RHAMNOSYLTRANSFERASE WBBL"/>
    <property type="match status" value="1"/>
</dbReference>
<evidence type="ECO:0000259" key="1">
    <source>
        <dbReference type="Pfam" id="PF00535"/>
    </source>
</evidence>
<dbReference type="Gene3D" id="3.90.550.10">
    <property type="entry name" value="Spore Coat Polysaccharide Biosynthesis Protein SpsA, Chain A"/>
    <property type="match status" value="2"/>
</dbReference>
<dbReference type="Pfam" id="PF00535">
    <property type="entry name" value="Glycos_transf_2"/>
    <property type="match status" value="2"/>
</dbReference>
<dbReference type="EMBL" id="FNRK01000020">
    <property type="protein sequence ID" value="SEA67203.1"/>
    <property type="molecule type" value="Genomic_DNA"/>
</dbReference>
<gene>
    <name evidence="2" type="ORF">SAMN04515656_12022</name>
</gene>
<dbReference type="STRING" id="81409.SAMN04515656_12022"/>
<dbReference type="CDD" id="cd04186">
    <property type="entry name" value="GT_2_like_c"/>
    <property type="match status" value="1"/>
</dbReference>
<evidence type="ECO:0000313" key="2">
    <source>
        <dbReference type="EMBL" id="SEA67203.1"/>
    </source>
</evidence>
<dbReference type="OrthoDB" id="9810303at2"/>
<keyword evidence="2" id="KW-0808">Transferase</keyword>
<dbReference type="Proteomes" id="UP000199394">
    <property type="component" value="Unassembled WGS sequence"/>
</dbReference>
<dbReference type="GO" id="GO:0016757">
    <property type="term" value="F:glycosyltransferase activity"/>
    <property type="evidence" value="ECO:0007669"/>
    <property type="project" value="UniProtKB-KW"/>
</dbReference>
<dbReference type="PANTHER" id="PTHR43179">
    <property type="entry name" value="RHAMNOSYLTRANSFERASE WBBL"/>
    <property type="match status" value="1"/>
</dbReference>
<protein>
    <submittedName>
        <fullName evidence="2">Glycosyltransferase, GT2 family</fullName>
    </submittedName>
</protein>
<evidence type="ECO:0000313" key="3">
    <source>
        <dbReference type="Proteomes" id="UP000199394"/>
    </source>
</evidence>
<dbReference type="RefSeq" id="WP_090308649.1">
    <property type="nucleotide sequence ID" value="NZ_FNRK01000020.1"/>
</dbReference>
<feature type="domain" description="Glycosyltransferase 2-like" evidence="1">
    <location>
        <begin position="49"/>
        <end position="205"/>
    </location>
</feature>
<name>A0A1H4D350_9FIRM</name>
<dbReference type="InterPro" id="IPR001173">
    <property type="entry name" value="Glyco_trans_2-like"/>
</dbReference>
<accession>A0A1H4D350</accession>
<dbReference type="InterPro" id="IPR029044">
    <property type="entry name" value="Nucleotide-diphossugar_trans"/>
</dbReference>
<proteinExistence type="predicted"/>
<dbReference type="SUPFAM" id="SSF53448">
    <property type="entry name" value="Nucleotide-diphospho-sugar transferases"/>
    <property type="match status" value="2"/>
</dbReference>
<organism evidence="2 3">
    <name type="scientific">Eubacterium aggregans</name>
    <dbReference type="NCBI Taxonomy" id="81409"/>
    <lineage>
        <taxon>Bacteria</taxon>
        <taxon>Bacillati</taxon>
        <taxon>Bacillota</taxon>
        <taxon>Clostridia</taxon>
        <taxon>Eubacteriales</taxon>
        <taxon>Eubacteriaceae</taxon>
        <taxon>Eubacterium</taxon>
    </lineage>
</organism>